<gene>
    <name evidence="2" type="ORF">RSSM_01493</name>
</gene>
<proteinExistence type="predicted"/>
<evidence type="ECO:0000313" key="3">
    <source>
        <dbReference type="Proteomes" id="UP000011885"/>
    </source>
</evidence>
<comment type="caution">
    <text evidence="2">The sequence shown here is derived from an EMBL/GenBank/DDBJ whole genome shotgun (WGS) entry which is preliminary data.</text>
</comment>
<dbReference type="EMBL" id="ANOH01000113">
    <property type="protein sequence ID" value="EMI57083.1"/>
    <property type="molecule type" value="Genomic_DNA"/>
</dbReference>
<dbReference type="RefSeq" id="WP_008675892.1">
    <property type="nucleotide sequence ID" value="NZ_ANOH01000113.1"/>
</dbReference>
<reference evidence="2 3" key="1">
    <citation type="journal article" date="2013" name="Mar. Genomics">
        <title>Expression of sulfatases in Rhodopirellula baltica and the diversity of sulfatases in the genus Rhodopirellula.</title>
        <authorList>
            <person name="Wegner C.E."/>
            <person name="Richter-Heitmann T."/>
            <person name="Klindworth A."/>
            <person name="Klockow C."/>
            <person name="Richter M."/>
            <person name="Achstetter T."/>
            <person name="Glockner F.O."/>
            <person name="Harder J."/>
        </authorList>
    </citation>
    <scope>NUCLEOTIDE SEQUENCE [LARGE SCALE GENOMIC DNA]</scope>
    <source>
        <strain evidence="2 3">SM41</strain>
    </source>
</reference>
<organism evidence="2 3">
    <name type="scientific">Rhodopirellula sallentina SM41</name>
    <dbReference type="NCBI Taxonomy" id="1263870"/>
    <lineage>
        <taxon>Bacteria</taxon>
        <taxon>Pseudomonadati</taxon>
        <taxon>Planctomycetota</taxon>
        <taxon>Planctomycetia</taxon>
        <taxon>Pirellulales</taxon>
        <taxon>Pirellulaceae</taxon>
        <taxon>Rhodopirellula</taxon>
    </lineage>
</organism>
<dbReference type="Proteomes" id="UP000011885">
    <property type="component" value="Unassembled WGS sequence"/>
</dbReference>
<dbReference type="PATRIC" id="fig|1263870.3.peg.1601"/>
<evidence type="ECO:0000313" key="2">
    <source>
        <dbReference type="EMBL" id="EMI57083.1"/>
    </source>
</evidence>
<sequence length="59" mass="6830">MNNSNHSQFLLLLFCLLPIVVACSSNEPKVVEMTDEYAKMYDEYDQEYQASEGNQEYGE</sequence>
<protein>
    <submittedName>
        <fullName evidence="2">Secreted protein</fullName>
    </submittedName>
</protein>
<accession>M5UM44</accession>
<name>M5UM44_9BACT</name>
<dbReference type="AlphaFoldDB" id="M5UM44"/>
<evidence type="ECO:0000256" key="1">
    <source>
        <dbReference type="SAM" id="SignalP"/>
    </source>
</evidence>
<feature type="chain" id="PRO_5004073426" evidence="1">
    <location>
        <begin position="23"/>
        <end position="59"/>
    </location>
</feature>
<feature type="signal peptide" evidence="1">
    <location>
        <begin position="1"/>
        <end position="22"/>
    </location>
</feature>
<keyword evidence="1" id="KW-0732">Signal</keyword>
<keyword evidence="3" id="KW-1185">Reference proteome</keyword>